<name>A0AAV4GGE0_9GAST</name>
<accession>A0AAV4GGE0</accession>
<evidence type="ECO:0000313" key="2">
    <source>
        <dbReference type="EMBL" id="GFR84369.1"/>
    </source>
</evidence>
<sequence length="94" mass="10624">MSSPASQTSCEERVTRASCLPWDLDSRRENPGRASKTRPSAVSHQNKMYTSSVPVFSVTALDKYFRWVMKTSSACHTPAMNLGAYRNYKDVTWT</sequence>
<dbReference type="EMBL" id="BMAT01012050">
    <property type="protein sequence ID" value="GFR84369.1"/>
    <property type="molecule type" value="Genomic_DNA"/>
</dbReference>
<reference evidence="2 3" key="1">
    <citation type="journal article" date="2021" name="Elife">
        <title>Chloroplast acquisition without the gene transfer in kleptoplastic sea slugs, Plakobranchus ocellatus.</title>
        <authorList>
            <person name="Maeda T."/>
            <person name="Takahashi S."/>
            <person name="Yoshida T."/>
            <person name="Shimamura S."/>
            <person name="Takaki Y."/>
            <person name="Nagai Y."/>
            <person name="Toyoda A."/>
            <person name="Suzuki Y."/>
            <person name="Arimoto A."/>
            <person name="Ishii H."/>
            <person name="Satoh N."/>
            <person name="Nishiyama T."/>
            <person name="Hasebe M."/>
            <person name="Maruyama T."/>
            <person name="Minagawa J."/>
            <person name="Obokata J."/>
            <person name="Shigenobu S."/>
        </authorList>
    </citation>
    <scope>NUCLEOTIDE SEQUENCE [LARGE SCALE GENOMIC DNA]</scope>
</reference>
<evidence type="ECO:0000313" key="3">
    <source>
        <dbReference type="Proteomes" id="UP000762676"/>
    </source>
</evidence>
<comment type="caution">
    <text evidence="2">The sequence shown here is derived from an EMBL/GenBank/DDBJ whole genome shotgun (WGS) entry which is preliminary data.</text>
</comment>
<evidence type="ECO:0000256" key="1">
    <source>
        <dbReference type="SAM" id="MobiDB-lite"/>
    </source>
</evidence>
<feature type="region of interest" description="Disordered" evidence="1">
    <location>
        <begin position="21"/>
        <end position="45"/>
    </location>
</feature>
<dbReference type="Proteomes" id="UP000762676">
    <property type="component" value="Unassembled WGS sequence"/>
</dbReference>
<organism evidence="2 3">
    <name type="scientific">Elysia marginata</name>
    <dbReference type="NCBI Taxonomy" id="1093978"/>
    <lineage>
        <taxon>Eukaryota</taxon>
        <taxon>Metazoa</taxon>
        <taxon>Spiralia</taxon>
        <taxon>Lophotrochozoa</taxon>
        <taxon>Mollusca</taxon>
        <taxon>Gastropoda</taxon>
        <taxon>Heterobranchia</taxon>
        <taxon>Euthyneura</taxon>
        <taxon>Panpulmonata</taxon>
        <taxon>Sacoglossa</taxon>
        <taxon>Placobranchoidea</taxon>
        <taxon>Plakobranchidae</taxon>
        <taxon>Elysia</taxon>
    </lineage>
</organism>
<gene>
    <name evidence="2" type="ORF">ElyMa_005998600</name>
</gene>
<dbReference type="AlphaFoldDB" id="A0AAV4GGE0"/>
<keyword evidence="3" id="KW-1185">Reference proteome</keyword>
<protein>
    <submittedName>
        <fullName evidence="2">Uncharacterized protein</fullName>
    </submittedName>
</protein>
<proteinExistence type="predicted"/>